<evidence type="ECO:0000256" key="10">
    <source>
        <dbReference type="ARBA" id="ARBA00023098"/>
    </source>
</evidence>
<dbReference type="Pfam" id="PF00400">
    <property type="entry name" value="WD40"/>
    <property type="match status" value="3"/>
</dbReference>
<dbReference type="GO" id="GO:0016020">
    <property type="term" value="C:membrane"/>
    <property type="evidence" value="ECO:0007669"/>
    <property type="project" value="UniProtKB-SubCell"/>
</dbReference>
<dbReference type="OrthoDB" id="200206at2759"/>
<evidence type="ECO:0000256" key="16">
    <source>
        <dbReference type="ARBA" id="ARBA00068717"/>
    </source>
</evidence>
<name>A0A7R9BLH6_9CRUS</name>
<dbReference type="PROSITE" id="PS50082">
    <property type="entry name" value="WD_REPEATS_2"/>
    <property type="match status" value="3"/>
</dbReference>
<comment type="similarity">
    <text evidence="13">Belongs to the WD repeat STRAP family.</text>
</comment>
<evidence type="ECO:0000256" key="1">
    <source>
        <dbReference type="ARBA" id="ARBA00004141"/>
    </source>
</evidence>
<dbReference type="Gene3D" id="3.40.50.720">
    <property type="entry name" value="NAD(P)-binding Rossmann-like Domain"/>
    <property type="match status" value="1"/>
</dbReference>
<evidence type="ECO:0000256" key="18">
    <source>
        <dbReference type="PROSITE-ProRule" id="PRU00221"/>
    </source>
</evidence>
<keyword evidence="7" id="KW-0521">NADP</keyword>
<dbReference type="CDD" id="cd05339">
    <property type="entry name" value="17beta-HSDXI-like_SDR_c"/>
    <property type="match status" value="1"/>
</dbReference>
<evidence type="ECO:0000256" key="11">
    <source>
        <dbReference type="ARBA" id="ARBA00023136"/>
    </source>
</evidence>
<dbReference type="PANTHER" id="PTHR19877">
    <property type="entry name" value="EUKARYOTIC TRANSLATION INITIATION FACTOR 3 SUBUNIT I"/>
    <property type="match status" value="1"/>
</dbReference>
<dbReference type="PROSITE" id="PS50294">
    <property type="entry name" value="WD_REPEATS_REGION"/>
    <property type="match status" value="3"/>
</dbReference>
<comment type="subcellular location">
    <subcellularLocation>
        <location evidence="1">Membrane</location>
        <topology evidence="1">Multi-pass membrane protein</topology>
    </subcellularLocation>
</comment>
<evidence type="ECO:0000256" key="7">
    <source>
        <dbReference type="ARBA" id="ARBA00022857"/>
    </source>
</evidence>
<feature type="repeat" description="WD" evidence="18">
    <location>
        <begin position="99"/>
        <end position="133"/>
    </location>
</feature>
<dbReference type="GO" id="GO:0000387">
    <property type="term" value="P:spliceosomal snRNP assembly"/>
    <property type="evidence" value="ECO:0007669"/>
    <property type="project" value="TreeGrafter"/>
</dbReference>
<evidence type="ECO:0000256" key="12">
    <source>
        <dbReference type="ARBA" id="ARBA00023187"/>
    </source>
</evidence>
<dbReference type="AlphaFoldDB" id="A0A7R9BLH6"/>
<dbReference type="InterPro" id="IPR036322">
    <property type="entry name" value="WD40_repeat_dom_sf"/>
</dbReference>
<evidence type="ECO:0000313" key="19">
    <source>
        <dbReference type="EMBL" id="CAD7276689.1"/>
    </source>
</evidence>
<dbReference type="Gene3D" id="2.130.10.10">
    <property type="entry name" value="YVTN repeat-like/Quinoprotein amine dehydrogenase"/>
    <property type="match status" value="2"/>
</dbReference>
<evidence type="ECO:0000256" key="15">
    <source>
        <dbReference type="ARBA" id="ARBA00059620"/>
    </source>
</evidence>
<dbReference type="InterPro" id="IPR001680">
    <property type="entry name" value="WD40_rpt"/>
</dbReference>
<feature type="repeat" description="WD" evidence="18">
    <location>
        <begin position="58"/>
        <end position="99"/>
    </location>
</feature>
<dbReference type="GO" id="GO:0032797">
    <property type="term" value="C:SMN complex"/>
    <property type="evidence" value="ECO:0007669"/>
    <property type="project" value="TreeGrafter"/>
</dbReference>
<accession>A0A7R9BLH6</accession>
<dbReference type="PRINTS" id="PR00081">
    <property type="entry name" value="GDHRDH"/>
</dbReference>
<dbReference type="InterPro" id="IPR015943">
    <property type="entry name" value="WD40/YVTN_repeat-like_dom_sf"/>
</dbReference>
<evidence type="ECO:0000256" key="9">
    <source>
        <dbReference type="ARBA" id="ARBA00023002"/>
    </source>
</evidence>
<comment type="similarity">
    <text evidence="2">Belongs to the short-chain dehydrogenases/reductases (SDR) family.</text>
</comment>
<dbReference type="PROSITE" id="PS00678">
    <property type="entry name" value="WD_REPEATS_1"/>
    <property type="match status" value="1"/>
</dbReference>
<keyword evidence="20" id="KW-1185">Reference proteome</keyword>
<evidence type="ECO:0000256" key="4">
    <source>
        <dbReference type="ARBA" id="ARBA00022664"/>
    </source>
</evidence>
<dbReference type="GO" id="GO:0052650">
    <property type="term" value="F:all-trans-retinol dehydrogenase (NADP+) activity"/>
    <property type="evidence" value="ECO:0007669"/>
    <property type="project" value="UniProtKB-ARBA"/>
</dbReference>
<evidence type="ECO:0000256" key="2">
    <source>
        <dbReference type="ARBA" id="ARBA00006484"/>
    </source>
</evidence>
<dbReference type="EMBL" id="OA882719">
    <property type="protein sequence ID" value="CAD7276689.1"/>
    <property type="molecule type" value="Genomic_DNA"/>
</dbReference>
<dbReference type="GO" id="GO:0003723">
    <property type="term" value="F:RNA binding"/>
    <property type="evidence" value="ECO:0007669"/>
    <property type="project" value="TreeGrafter"/>
</dbReference>
<evidence type="ECO:0000256" key="14">
    <source>
        <dbReference type="ARBA" id="ARBA00040390"/>
    </source>
</evidence>
<keyword evidence="12" id="KW-0508">mRNA splicing</keyword>
<feature type="repeat" description="WD" evidence="18">
    <location>
        <begin position="142"/>
        <end position="183"/>
    </location>
</feature>
<keyword evidence="6" id="KW-0677">Repeat</keyword>
<dbReference type="InterPro" id="IPR019775">
    <property type="entry name" value="WD40_repeat_CS"/>
</dbReference>
<evidence type="ECO:0000256" key="5">
    <source>
        <dbReference type="ARBA" id="ARBA00022692"/>
    </source>
</evidence>
<dbReference type="SUPFAM" id="SSF50978">
    <property type="entry name" value="WD40 repeat-like"/>
    <property type="match status" value="1"/>
</dbReference>
<dbReference type="FunFam" id="3.40.50.720:FF:000131">
    <property type="entry name" value="Short-chain dehydrogenase/reductase 3"/>
    <property type="match status" value="1"/>
</dbReference>
<protein>
    <recommendedName>
        <fullName evidence="14">Serine-threonine kinase receptor-associated protein</fullName>
    </recommendedName>
    <alternativeName>
        <fullName evidence="17">Retinal short-chain dehydrogenase/reductase 1</fullName>
    </alternativeName>
    <alternativeName>
        <fullName evidence="16">Short-chain dehydrogenase/reductase 3</fullName>
    </alternativeName>
</protein>
<proteinExistence type="inferred from homology"/>
<keyword evidence="10" id="KW-0443">Lipid metabolism</keyword>
<keyword evidence="3 18" id="KW-0853">WD repeat</keyword>
<dbReference type="InterPro" id="IPR002347">
    <property type="entry name" value="SDR_fam"/>
</dbReference>
<evidence type="ECO:0000256" key="13">
    <source>
        <dbReference type="ARBA" id="ARBA00038394"/>
    </source>
</evidence>
<evidence type="ECO:0000256" key="3">
    <source>
        <dbReference type="ARBA" id="ARBA00022574"/>
    </source>
</evidence>
<evidence type="ECO:0000256" key="17">
    <source>
        <dbReference type="ARBA" id="ARBA00082544"/>
    </source>
</evidence>
<dbReference type="Pfam" id="PF00106">
    <property type="entry name" value="adh_short"/>
    <property type="match status" value="1"/>
</dbReference>
<sequence>MASSSLRQTALTCSGHTRPVVDLAFSDITESGYYLISACKDGKPMIRQGETGDWIGTFEGHKGAVWGVALNRDATKAATGAADFMAKLWDATTGEEVHSFMHSHIVKSVDFSPDGVRLLTGSNEKLLRIFDLERPDADPDKFSGHQDGLKTTKYLKDGKRIVSLSDDKTLRIWDCGTRQEIKKLEFKTPPNGMEVSADGTTLVVAHGNFASFFNVDSLEKLQEVRVPSTVNSASLHPDKTVFVCGGIDFKMYKFDYSSGAEIVKSYYSFPGFECFHVASKFEQCCDKDVCLEFQTELAMGKGSLSFLWPFGLLGFFFELFVASLDVVVLSTKSWFLFVAAIYRYVFPHKRKSIAGEIALVSGAGHGMGREIAIKLSELGATVICWDINKDGLQLTLNMISRVGGRGLGDLVDVSNCEAVKAGAARILEKIGHVTILVNNAGILSSKPFLSHSPREIERVFSVNVFSHFWTLEAVLPSMVAKGRGHIVAMSSIAGVQGIPYLVAYGASKSAVTGLMDGLLEELRYDDKTNPIKLTVVHPFIVNTGHINKPRIRFSQKNPPPRFKFLMPVTEPRVAADMIIDGVLRNKEWVFIPWWIEILYRMSKIWPRNVHRLILDFLDAGVSKQ</sequence>
<keyword evidence="9" id="KW-0560">Oxidoreductase</keyword>
<gene>
    <name evidence="19" type="ORF">NMOB1V02_LOCUS4440</name>
</gene>
<organism evidence="19">
    <name type="scientific">Notodromas monacha</name>
    <dbReference type="NCBI Taxonomy" id="399045"/>
    <lineage>
        <taxon>Eukaryota</taxon>
        <taxon>Metazoa</taxon>
        <taxon>Ecdysozoa</taxon>
        <taxon>Arthropoda</taxon>
        <taxon>Crustacea</taxon>
        <taxon>Oligostraca</taxon>
        <taxon>Ostracoda</taxon>
        <taxon>Podocopa</taxon>
        <taxon>Podocopida</taxon>
        <taxon>Cypridocopina</taxon>
        <taxon>Cypridoidea</taxon>
        <taxon>Cyprididae</taxon>
        <taxon>Notodromas</taxon>
    </lineage>
</organism>
<dbReference type="SUPFAM" id="SSF51735">
    <property type="entry name" value="NAD(P)-binding Rossmann-fold domains"/>
    <property type="match status" value="1"/>
</dbReference>
<evidence type="ECO:0000256" key="6">
    <source>
        <dbReference type="ARBA" id="ARBA00022737"/>
    </source>
</evidence>
<evidence type="ECO:0000313" key="20">
    <source>
        <dbReference type="Proteomes" id="UP000678499"/>
    </source>
</evidence>
<dbReference type="SMART" id="SM00320">
    <property type="entry name" value="WD40"/>
    <property type="match status" value="6"/>
</dbReference>
<keyword evidence="4" id="KW-0507">mRNA processing</keyword>
<keyword evidence="8" id="KW-1133">Transmembrane helix</keyword>
<reference evidence="19" key="1">
    <citation type="submission" date="2020-11" db="EMBL/GenBank/DDBJ databases">
        <authorList>
            <person name="Tran Van P."/>
        </authorList>
    </citation>
    <scope>NUCLEOTIDE SEQUENCE</scope>
</reference>
<dbReference type="PANTHER" id="PTHR19877:SF13">
    <property type="entry name" value="SERINE-THREONINE KINASE RECEPTOR-ASSOCIATED PROTEIN"/>
    <property type="match status" value="1"/>
</dbReference>
<keyword evidence="5" id="KW-0812">Transmembrane</keyword>
<keyword evidence="11" id="KW-0472">Membrane</keyword>
<dbReference type="Proteomes" id="UP000678499">
    <property type="component" value="Unassembled WGS sequence"/>
</dbReference>
<evidence type="ECO:0000256" key="8">
    <source>
        <dbReference type="ARBA" id="ARBA00022989"/>
    </source>
</evidence>
<dbReference type="EMBL" id="CAJPEX010000682">
    <property type="protein sequence ID" value="CAG0916841.1"/>
    <property type="molecule type" value="Genomic_DNA"/>
</dbReference>
<dbReference type="InterPro" id="IPR036291">
    <property type="entry name" value="NAD(P)-bd_dom_sf"/>
</dbReference>
<dbReference type="PRINTS" id="PR00080">
    <property type="entry name" value="SDRFAMILY"/>
</dbReference>
<comment type="function">
    <text evidence="15">Catalyzes the reduction of all-trans-retinal to all-trans-retinol in the presence of NADPH.</text>
</comment>